<organism evidence="2 3">
    <name type="scientific">Austropuccinia psidii MF-1</name>
    <dbReference type="NCBI Taxonomy" id="1389203"/>
    <lineage>
        <taxon>Eukaryota</taxon>
        <taxon>Fungi</taxon>
        <taxon>Dikarya</taxon>
        <taxon>Basidiomycota</taxon>
        <taxon>Pucciniomycotina</taxon>
        <taxon>Pucciniomycetes</taxon>
        <taxon>Pucciniales</taxon>
        <taxon>Sphaerophragmiaceae</taxon>
        <taxon>Austropuccinia</taxon>
    </lineage>
</organism>
<evidence type="ECO:0000313" key="2">
    <source>
        <dbReference type="EMBL" id="MBW0483545.1"/>
    </source>
</evidence>
<keyword evidence="3" id="KW-1185">Reference proteome</keyword>
<feature type="compositionally biased region" description="Basic and acidic residues" evidence="1">
    <location>
        <begin position="70"/>
        <end position="80"/>
    </location>
</feature>
<dbReference type="Proteomes" id="UP000765509">
    <property type="component" value="Unassembled WGS sequence"/>
</dbReference>
<name>A0A9Q3CI55_9BASI</name>
<dbReference type="EMBL" id="AVOT02007272">
    <property type="protein sequence ID" value="MBW0483545.1"/>
    <property type="molecule type" value="Genomic_DNA"/>
</dbReference>
<comment type="caution">
    <text evidence="2">The sequence shown here is derived from an EMBL/GenBank/DDBJ whole genome shotgun (WGS) entry which is preliminary data.</text>
</comment>
<feature type="compositionally biased region" description="Basic and acidic residues" evidence="1">
    <location>
        <begin position="39"/>
        <end position="51"/>
    </location>
</feature>
<dbReference type="AlphaFoldDB" id="A0A9Q3CI55"/>
<evidence type="ECO:0000256" key="1">
    <source>
        <dbReference type="SAM" id="MobiDB-lite"/>
    </source>
</evidence>
<feature type="region of interest" description="Disordered" evidence="1">
    <location>
        <begin position="37"/>
        <end position="84"/>
    </location>
</feature>
<accession>A0A9Q3CI55</accession>
<proteinExistence type="predicted"/>
<protein>
    <submittedName>
        <fullName evidence="2">Uncharacterized protein</fullName>
    </submittedName>
</protein>
<reference evidence="2" key="1">
    <citation type="submission" date="2021-03" db="EMBL/GenBank/DDBJ databases">
        <title>Draft genome sequence of rust myrtle Austropuccinia psidii MF-1, a brazilian biotype.</title>
        <authorList>
            <person name="Quecine M.C."/>
            <person name="Pachon D.M.R."/>
            <person name="Bonatelli M.L."/>
            <person name="Correr F.H."/>
            <person name="Franceschini L.M."/>
            <person name="Leite T.F."/>
            <person name="Margarido G.R.A."/>
            <person name="Almeida C.A."/>
            <person name="Ferrarezi J.A."/>
            <person name="Labate C.A."/>
        </authorList>
    </citation>
    <scope>NUCLEOTIDE SEQUENCE</scope>
    <source>
        <strain evidence="2">MF-1</strain>
    </source>
</reference>
<sequence>MNPPRSDEPLRNPQNVLERAGNSEILQWIASTIIQNSNKKYERMAQKERGKQGRSPSIFYQKATSLPTSTRREEEQEKNWKKQYSTSYQIPRIQKDAMENVFRTARTLMEFKDKEEQRMKQPSFPKK</sequence>
<gene>
    <name evidence="2" type="ORF">O181_023260</name>
</gene>
<evidence type="ECO:0000313" key="3">
    <source>
        <dbReference type="Proteomes" id="UP000765509"/>
    </source>
</evidence>